<dbReference type="PANTHER" id="PTHR43539:SF91">
    <property type="entry name" value="FAD-DEPENDENT URATE HYDROXYLASE"/>
    <property type="match status" value="1"/>
</dbReference>
<proteinExistence type="predicted"/>
<evidence type="ECO:0000256" key="2">
    <source>
        <dbReference type="SAM" id="MobiDB-lite"/>
    </source>
</evidence>
<dbReference type="Pfam" id="PF13738">
    <property type="entry name" value="Pyr_redox_3"/>
    <property type="match status" value="1"/>
</dbReference>
<feature type="compositionally biased region" description="Basic and acidic residues" evidence="2">
    <location>
        <begin position="1"/>
        <end position="10"/>
    </location>
</feature>
<comment type="caution">
    <text evidence="3">The sequence shown here is derived from an EMBL/GenBank/DDBJ whole genome shotgun (WGS) entry which is preliminary data.</text>
</comment>
<dbReference type="EMBL" id="RCTF01000017">
    <property type="protein sequence ID" value="RLP74895.1"/>
    <property type="molecule type" value="Genomic_DNA"/>
</dbReference>
<dbReference type="OrthoDB" id="8671611at2"/>
<evidence type="ECO:0000256" key="1">
    <source>
        <dbReference type="ARBA" id="ARBA00023002"/>
    </source>
</evidence>
<dbReference type="InterPro" id="IPR050982">
    <property type="entry name" value="Auxin_biosynth/cation_transpt"/>
</dbReference>
<feature type="region of interest" description="Disordered" evidence="2">
    <location>
        <begin position="1"/>
        <end position="24"/>
    </location>
</feature>
<accession>A0A3L7A4A6</accession>
<name>A0A3L7A4A6_9HYPH</name>
<keyword evidence="4" id="KW-1185">Reference proteome</keyword>
<keyword evidence="1" id="KW-0560">Oxidoreductase</keyword>
<organism evidence="3 4">
    <name type="scientific">Xanthobacter tagetidis</name>
    <dbReference type="NCBI Taxonomy" id="60216"/>
    <lineage>
        <taxon>Bacteria</taxon>
        <taxon>Pseudomonadati</taxon>
        <taxon>Pseudomonadota</taxon>
        <taxon>Alphaproteobacteria</taxon>
        <taxon>Hyphomicrobiales</taxon>
        <taxon>Xanthobacteraceae</taxon>
        <taxon>Xanthobacter</taxon>
    </lineage>
</organism>
<gene>
    <name evidence="3" type="ORF">D9R14_17995</name>
</gene>
<protein>
    <submittedName>
        <fullName evidence="3">NAD(P)/FAD-dependent oxidoreductase</fullName>
    </submittedName>
</protein>
<evidence type="ECO:0000313" key="3">
    <source>
        <dbReference type="EMBL" id="RLP74895.1"/>
    </source>
</evidence>
<reference evidence="3 4" key="1">
    <citation type="submission" date="2018-10" db="EMBL/GenBank/DDBJ databases">
        <title>Xanthobacter tagetidis genome sequencing and assembly.</title>
        <authorList>
            <person name="Maclea K.S."/>
            <person name="Goen A.E."/>
            <person name="Fatima S.A."/>
        </authorList>
    </citation>
    <scope>NUCLEOTIDE SEQUENCE [LARGE SCALE GENOMIC DNA]</scope>
    <source>
        <strain evidence="3 4">ATCC 700314</strain>
    </source>
</reference>
<dbReference type="InterPro" id="IPR036188">
    <property type="entry name" value="FAD/NAD-bd_sf"/>
</dbReference>
<dbReference type="Gene3D" id="3.50.50.60">
    <property type="entry name" value="FAD/NAD(P)-binding domain"/>
    <property type="match status" value="1"/>
</dbReference>
<dbReference type="PANTHER" id="PTHR43539">
    <property type="entry name" value="FLAVIN-BINDING MONOOXYGENASE-LIKE PROTEIN (AFU_ORTHOLOGUE AFUA_4G09220)"/>
    <property type="match status" value="1"/>
</dbReference>
<dbReference type="SUPFAM" id="SSF51905">
    <property type="entry name" value="FAD/NAD(P)-binding domain"/>
    <property type="match status" value="1"/>
</dbReference>
<dbReference type="RefSeq" id="WP_121624730.1">
    <property type="nucleotide sequence ID" value="NZ_JACIIW010000005.1"/>
</dbReference>
<dbReference type="AlphaFoldDB" id="A0A3L7A4A6"/>
<dbReference type="GO" id="GO:0004497">
    <property type="term" value="F:monooxygenase activity"/>
    <property type="evidence" value="ECO:0007669"/>
    <property type="project" value="TreeGrafter"/>
</dbReference>
<evidence type="ECO:0000313" key="4">
    <source>
        <dbReference type="Proteomes" id="UP000269692"/>
    </source>
</evidence>
<dbReference type="Proteomes" id="UP000269692">
    <property type="component" value="Unassembled WGS sequence"/>
</dbReference>
<dbReference type="GO" id="GO:0050660">
    <property type="term" value="F:flavin adenine dinucleotide binding"/>
    <property type="evidence" value="ECO:0007669"/>
    <property type="project" value="TreeGrafter"/>
</dbReference>
<sequence length="496" mass="54903">MDIMLDRVDQGRNAPDSGSLAGLEREVKRDLDRLNYPPRAWPVPKPAPDGSTALDALVIGGGMYGQTMAFALYREGIRNVRVIDRAREGEEGPWGTYARMDILRSPKRQCGPDLGVPSLTYRAWHEAQGRSWDELYKVHRLDWLAYLLWLRRVLELPVENETSLRALEPADGLLRTEIEGPRGREVVFSRKVILATGREGAGGRQVPAFPSFDMARGDRHPHIHHSADAIDFGPLRGKRVAILGANASALDNAGTALEGGAAAAVMFCRRPTLPQVNKSRWMVFPGFQHGFPAMDDAARWEFMSHVASVQMPPPHESVLRCTRHAGFDLRFAEPWVDVIPDDDGIDIVTAKGRHRFDAVIFATGFNVDLADVPYLETILPHIETWGERVAPEEAARFPALARLPYLTPDFQLTAKAGVHAPEVANLYLLSFGASLSHGALAGDLPAVRATTTRAAAAIARELFVADFGTYRQSMRRFREAELEPTPYFVPPEDIAP</sequence>